<dbReference type="RefSeq" id="WP_192037375.1">
    <property type="nucleotide sequence ID" value="NZ_JACYWE010000001.1"/>
</dbReference>
<dbReference type="EMBL" id="JACYWE010000001">
    <property type="protein sequence ID" value="MBD8504872.1"/>
    <property type="molecule type" value="Genomic_DNA"/>
</dbReference>
<dbReference type="GO" id="GO:0004806">
    <property type="term" value="F:triacylglycerol lipase activity"/>
    <property type="evidence" value="ECO:0007669"/>
    <property type="project" value="TreeGrafter"/>
</dbReference>
<feature type="domain" description="Alpha/beta hydrolase fold-3" evidence="3">
    <location>
        <begin position="92"/>
        <end position="299"/>
    </location>
</feature>
<dbReference type="PANTHER" id="PTHR48081:SF30">
    <property type="entry name" value="ACETYL-HYDROLASE LIPR-RELATED"/>
    <property type="match status" value="1"/>
</dbReference>
<proteinExistence type="inferred from homology"/>
<dbReference type="PANTHER" id="PTHR48081">
    <property type="entry name" value="AB HYDROLASE SUPERFAMILY PROTEIN C4A8.06C"/>
    <property type="match status" value="1"/>
</dbReference>
<comment type="similarity">
    <text evidence="1">Belongs to the 'GDXG' lipolytic enzyme family.</text>
</comment>
<sequence>MLKHPVAPGARRQDFPGGTVRARLLGLVLRSTVKPLLGIWARYPLAPWPYAAIDHVGKLLTVAPGSSTTPVRLPNCDARLVSPPEPRDQHTVLYLHGGGFYVGHQHLHRQMVARFATRLGSAVLAVNYRMLPHHAVGDSIADCVDGYRHLVRSGIAPSEIVIMGDSAGGYLALMTTIEAIEQGMPAPAAVVAMSPLADWSPAGKLGAPTSTTCDVFPARAVPVLTAQAEAARQRSRTRAGRAPLRSPVDCDLARLPPVLIQASSREMVYPDAVHLAERLADHGVECTLQVWRDQVHVFQAAAGIVPESARAVAQIAAFVDGIASARSRQRLLRA</sequence>
<dbReference type="Pfam" id="PF07859">
    <property type="entry name" value="Abhydrolase_3"/>
    <property type="match status" value="1"/>
</dbReference>
<protein>
    <submittedName>
        <fullName evidence="4">Alpha/beta hydrolase</fullName>
    </submittedName>
</protein>
<evidence type="ECO:0000313" key="4">
    <source>
        <dbReference type="EMBL" id="MBD8504872.1"/>
    </source>
</evidence>
<evidence type="ECO:0000256" key="2">
    <source>
        <dbReference type="ARBA" id="ARBA00022801"/>
    </source>
</evidence>
<organism evidence="4 5">
    <name type="scientific">Lolliginicoccus lacisalsi</name>
    <dbReference type="NCBI Taxonomy" id="2742202"/>
    <lineage>
        <taxon>Bacteria</taxon>
        <taxon>Bacillati</taxon>
        <taxon>Actinomycetota</taxon>
        <taxon>Actinomycetes</taxon>
        <taxon>Mycobacteriales</taxon>
        <taxon>Hoyosellaceae</taxon>
        <taxon>Lolliginicoccus</taxon>
    </lineage>
</organism>
<reference evidence="4" key="1">
    <citation type="submission" date="2020-09" db="EMBL/GenBank/DDBJ databases">
        <title>Hoyosella lacisalsi sp. nov., a halotolerant actinobacterium isolated from soil of Lake Gudzhirganskoe.</title>
        <authorList>
            <person name="Yang Q."/>
            <person name="Guo P.Y."/>
            <person name="Liu S.W."/>
            <person name="Li F.N."/>
            <person name="Sun C.H."/>
        </authorList>
    </citation>
    <scope>NUCLEOTIDE SEQUENCE</scope>
    <source>
        <strain evidence="4">G463</strain>
    </source>
</reference>
<dbReference type="Gene3D" id="3.40.50.1820">
    <property type="entry name" value="alpha/beta hydrolase"/>
    <property type="match status" value="1"/>
</dbReference>
<dbReference type="Proteomes" id="UP000642993">
    <property type="component" value="Unassembled WGS sequence"/>
</dbReference>
<name>A0A927JA07_9ACTN</name>
<dbReference type="AlphaFoldDB" id="A0A927JA07"/>
<keyword evidence="5" id="KW-1185">Reference proteome</keyword>
<evidence type="ECO:0000313" key="5">
    <source>
        <dbReference type="Proteomes" id="UP000642993"/>
    </source>
</evidence>
<dbReference type="InterPro" id="IPR029058">
    <property type="entry name" value="AB_hydrolase_fold"/>
</dbReference>
<keyword evidence="2 4" id="KW-0378">Hydrolase</keyword>
<accession>A0A927JA07</accession>
<gene>
    <name evidence="4" type="ORF">HT102_00025</name>
</gene>
<dbReference type="InterPro" id="IPR050300">
    <property type="entry name" value="GDXG_lipolytic_enzyme"/>
</dbReference>
<dbReference type="SUPFAM" id="SSF53474">
    <property type="entry name" value="alpha/beta-Hydrolases"/>
    <property type="match status" value="1"/>
</dbReference>
<dbReference type="InterPro" id="IPR013094">
    <property type="entry name" value="AB_hydrolase_3"/>
</dbReference>
<evidence type="ECO:0000259" key="3">
    <source>
        <dbReference type="Pfam" id="PF07859"/>
    </source>
</evidence>
<evidence type="ECO:0000256" key="1">
    <source>
        <dbReference type="ARBA" id="ARBA00010515"/>
    </source>
</evidence>
<comment type="caution">
    <text evidence="4">The sequence shown here is derived from an EMBL/GenBank/DDBJ whole genome shotgun (WGS) entry which is preliminary data.</text>
</comment>